<name>A0ABY2SHL2_9HYPH</name>
<dbReference type="InterPro" id="IPR016181">
    <property type="entry name" value="Acyl_CoA_acyltransferase"/>
</dbReference>
<dbReference type="RefSeq" id="WP_136991447.1">
    <property type="nucleotide sequence ID" value="NZ_SZPQ01000027.1"/>
</dbReference>
<reference evidence="4 5" key="1">
    <citation type="submission" date="2019-04" db="EMBL/GenBank/DDBJ databases">
        <authorList>
            <person name="Li M."/>
            <person name="Gao C."/>
        </authorList>
    </citation>
    <scope>NUCLEOTIDE SEQUENCE [LARGE SCALE GENOMIC DNA]</scope>
    <source>
        <strain evidence="4 5">BGMRC 2031</strain>
    </source>
</reference>
<keyword evidence="1" id="KW-0808">Transferase</keyword>
<evidence type="ECO:0000259" key="3">
    <source>
        <dbReference type="PROSITE" id="PS51186"/>
    </source>
</evidence>
<dbReference type="EMBL" id="SZPQ01000027">
    <property type="protein sequence ID" value="TKI04597.1"/>
    <property type="molecule type" value="Genomic_DNA"/>
</dbReference>
<dbReference type="InterPro" id="IPR050832">
    <property type="entry name" value="Bact_Acetyltransf"/>
</dbReference>
<dbReference type="InterPro" id="IPR000182">
    <property type="entry name" value="GNAT_dom"/>
</dbReference>
<feature type="domain" description="N-acetyltransferase" evidence="3">
    <location>
        <begin position="1"/>
        <end position="172"/>
    </location>
</feature>
<evidence type="ECO:0000313" key="4">
    <source>
        <dbReference type="EMBL" id="TKI04597.1"/>
    </source>
</evidence>
<dbReference type="SUPFAM" id="SSF55729">
    <property type="entry name" value="Acyl-CoA N-acyltransferases (Nat)"/>
    <property type="match status" value="1"/>
</dbReference>
<keyword evidence="2" id="KW-0012">Acyltransferase</keyword>
<dbReference type="PANTHER" id="PTHR43877">
    <property type="entry name" value="AMINOALKYLPHOSPHONATE N-ACETYLTRANSFERASE-RELATED-RELATED"/>
    <property type="match status" value="1"/>
</dbReference>
<protein>
    <submittedName>
        <fullName evidence="4">GNAT family N-acetyltransferase</fullName>
    </submittedName>
</protein>
<keyword evidence="5" id="KW-1185">Reference proteome</keyword>
<dbReference type="CDD" id="cd04301">
    <property type="entry name" value="NAT_SF"/>
    <property type="match status" value="1"/>
</dbReference>
<comment type="caution">
    <text evidence="4">The sequence shown here is derived from an EMBL/GenBank/DDBJ whole genome shotgun (WGS) entry which is preliminary data.</text>
</comment>
<evidence type="ECO:0000256" key="2">
    <source>
        <dbReference type="ARBA" id="ARBA00023315"/>
    </source>
</evidence>
<dbReference type="Gene3D" id="3.40.630.30">
    <property type="match status" value="1"/>
</dbReference>
<organism evidence="4 5">
    <name type="scientific">Martelella alba</name>
    <dbReference type="NCBI Taxonomy" id="2590451"/>
    <lineage>
        <taxon>Bacteria</taxon>
        <taxon>Pseudomonadati</taxon>
        <taxon>Pseudomonadota</taxon>
        <taxon>Alphaproteobacteria</taxon>
        <taxon>Hyphomicrobiales</taxon>
        <taxon>Aurantimonadaceae</taxon>
        <taxon>Martelella</taxon>
    </lineage>
</organism>
<evidence type="ECO:0000313" key="5">
    <source>
        <dbReference type="Proteomes" id="UP000305202"/>
    </source>
</evidence>
<sequence>MQSEIATPTDAVAIAALINAAYRGGDHGHGWTHEAGLIAGDRTTPSAVASLIDDVAATVLLRRDDAFRPIGCITVTMNAPTRCTLSMLAVDPDCQSARMGRMLLEDAQRLAAGMGATVAKITVLEQREPLLAWYGRRGFQQTGDYEAFPYGINQWIAPLRDDLRFIVLEKDL</sequence>
<evidence type="ECO:0000256" key="1">
    <source>
        <dbReference type="ARBA" id="ARBA00022679"/>
    </source>
</evidence>
<gene>
    <name evidence="4" type="ORF">FCN80_17430</name>
</gene>
<dbReference type="Proteomes" id="UP000305202">
    <property type="component" value="Unassembled WGS sequence"/>
</dbReference>
<dbReference type="Pfam" id="PF00583">
    <property type="entry name" value="Acetyltransf_1"/>
    <property type="match status" value="1"/>
</dbReference>
<proteinExistence type="predicted"/>
<accession>A0ABY2SHL2</accession>
<dbReference type="PROSITE" id="PS51186">
    <property type="entry name" value="GNAT"/>
    <property type="match status" value="1"/>
</dbReference>